<evidence type="ECO:0000256" key="1">
    <source>
        <dbReference type="SAM" id="SignalP"/>
    </source>
</evidence>
<dbReference type="SMART" id="SM00408">
    <property type="entry name" value="IGc2"/>
    <property type="match status" value="4"/>
</dbReference>
<dbReference type="InterPro" id="IPR003598">
    <property type="entry name" value="Ig_sub2"/>
</dbReference>
<feature type="domain" description="Ig-like" evidence="2">
    <location>
        <begin position="263"/>
        <end position="342"/>
    </location>
</feature>
<sequence length="528" mass="58139">MLWQRLVLATEMKLLLILTQVLLLHRAVTQASNKFTKKTCDPEQASRSRTCGNGTCQMHNSGRTMCKCHASFFPVAEECYPMPRVTVKEPPNDPSEIKNGAKVLMMCESENVPAKESKWFLDNSTFTIGVDGTSLTIQKFSDMYAGTWQCQVAVEDTFSPRSARKQLRLEGRVPVLPGQPVSVPDPGDVKIGTDVILTCPVSSNVTYTYIWYSPNKMPTTRSGPLMINGFSFTDVGLYRCKAQNLGGVSLFSPPLMLTPNVKPTIQKTPDYSAFIKAGTDILLACVLDSLQKGTDVTYTWHLNQSKLLSVNAMTYGIKNFGATDAGTYTCQVTYDGTKSKMSDAIWLGIPELRVALQPLGPMYGERTRVVMTCDVSKAVPGQSVLYRWRREDEALTPPGAEGMLALPSFSLSRIGMYSCEIRVTGGWVRSDEVQLKYKYIKPALTAEATNPRAIPESSSVNLTCGETSALGYQWFKDGVRITGQNMAVFTIGSFTSDNTGDYTCKASFERGLPDSYPSDPVQLVLRGK</sequence>
<feature type="domain" description="Ig-like" evidence="2">
    <location>
        <begin position="174"/>
        <end position="258"/>
    </location>
</feature>
<protein>
    <recommendedName>
        <fullName evidence="2">Ig-like domain-containing protein</fullName>
    </recommendedName>
</protein>
<evidence type="ECO:0000313" key="4">
    <source>
        <dbReference type="Proteomes" id="UP001519460"/>
    </source>
</evidence>
<feature type="domain" description="Ig-like" evidence="2">
    <location>
        <begin position="350"/>
        <end position="434"/>
    </location>
</feature>
<dbReference type="PANTHER" id="PTHR46013:SF4">
    <property type="entry name" value="B-CELL RECEPTOR CD22-RELATED"/>
    <property type="match status" value="1"/>
</dbReference>
<keyword evidence="4" id="KW-1185">Reference proteome</keyword>
<feature type="domain" description="Ig-like" evidence="2">
    <location>
        <begin position="442"/>
        <end position="507"/>
    </location>
</feature>
<dbReference type="Proteomes" id="UP001519460">
    <property type="component" value="Unassembled WGS sequence"/>
</dbReference>
<proteinExistence type="predicted"/>
<name>A0ABD0K0G3_9CAEN</name>
<dbReference type="EMBL" id="JACVVK020000278">
    <property type="protein sequence ID" value="KAK7480594.1"/>
    <property type="molecule type" value="Genomic_DNA"/>
</dbReference>
<comment type="caution">
    <text evidence="3">The sequence shown here is derived from an EMBL/GenBank/DDBJ whole genome shotgun (WGS) entry which is preliminary data.</text>
</comment>
<dbReference type="Gene3D" id="2.60.40.10">
    <property type="entry name" value="Immunoglobulins"/>
    <property type="match status" value="5"/>
</dbReference>
<dbReference type="SMART" id="SM00409">
    <property type="entry name" value="IG"/>
    <property type="match status" value="5"/>
</dbReference>
<dbReference type="InterPro" id="IPR036179">
    <property type="entry name" value="Ig-like_dom_sf"/>
</dbReference>
<keyword evidence="1" id="KW-0732">Signal</keyword>
<gene>
    <name evidence="3" type="ORF">BaRGS_00028170</name>
</gene>
<dbReference type="PANTHER" id="PTHR46013">
    <property type="entry name" value="VASCULAR CELL ADHESION MOLECULE 1"/>
    <property type="match status" value="1"/>
</dbReference>
<evidence type="ECO:0000259" key="2">
    <source>
        <dbReference type="PROSITE" id="PS50835"/>
    </source>
</evidence>
<dbReference type="Pfam" id="PF13895">
    <property type="entry name" value="Ig_2"/>
    <property type="match status" value="3"/>
</dbReference>
<dbReference type="PROSITE" id="PS50835">
    <property type="entry name" value="IG_LIKE"/>
    <property type="match status" value="5"/>
</dbReference>
<evidence type="ECO:0000313" key="3">
    <source>
        <dbReference type="EMBL" id="KAK7480594.1"/>
    </source>
</evidence>
<dbReference type="AlphaFoldDB" id="A0ABD0K0G3"/>
<feature type="chain" id="PRO_5044894911" description="Ig-like domain-containing protein" evidence="1">
    <location>
        <begin position="32"/>
        <end position="528"/>
    </location>
</feature>
<feature type="signal peptide" evidence="1">
    <location>
        <begin position="1"/>
        <end position="31"/>
    </location>
</feature>
<dbReference type="InterPro" id="IPR007110">
    <property type="entry name" value="Ig-like_dom"/>
</dbReference>
<feature type="domain" description="Ig-like" evidence="2">
    <location>
        <begin position="83"/>
        <end position="168"/>
    </location>
</feature>
<reference evidence="3 4" key="1">
    <citation type="journal article" date="2023" name="Sci. Data">
        <title>Genome assembly of the Korean intertidal mud-creeper Batillaria attramentaria.</title>
        <authorList>
            <person name="Patra A.K."/>
            <person name="Ho P.T."/>
            <person name="Jun S."/>
            <person name="Lee S.J."/>
            <person name="Kim Y."/>
            <person name="Won Y.J."/>
        </authorList>
    </citation>
    <scope>NUCLEOTIDE SEQUENCE [LARGE SCALE GENOMIC DNA]</scope>
    <source>
        <strain evidence="3">Wonlab-2016</strain>
    </source>
</reference>
<dbReference type="InterPro" id="IPR003599">
    <property type="entry name" value="Ig_sub"/>
</dbReference>
<accession>A0ABD0K0G3</accession>
<dbReference type="SUPFAM" id="SSF48726">
    <property type="entry name" value="Immunoglobulin"/>
    <property type="match status" value="5"/>
</dbReference>
<dbReference type="InterPro" id="IPR013783">
    <property type="entry name" value="Ig-like_fold"/>
</dbReference>
<organism evidence="3 4">
    <name type="scientific">Batillaria attramentaria</name>
    <dbReference type="NCBI Taxonomy" id="370345"/>
    <lineage>
        <taxon>Eukaryota</taxon>
        <taxon>Metazoa</taxon>
        <taxon>Spiralia</taxon>
        <taxon>Lophotrochozoa</taxon>
        <taxon>Mollusca</taxon>
        <taxon>Gastropoda</taxon>
        <taxon>Caenogastropoda</taxon>
        <taxon>Sorbeoconcha</taxon>
        <taxon>Cerithioidea</taxon>
        <taxon>Batillariidae</taxon>
        <taxon>Batillaria</taxon>
    </lineage>
</organism>